<keyword evidence="4" id="KW-0804">Transcription</keyword>
<evidence type="ECO:0000313" key="6">
    <source>
        <dbReference type="EMBL" id="ROO86416.1"/>
    </source>
</evidence>
<dbReference type="OrthoDB" id="3461141at2"/>
<reference evidence="6 7" key="1">
    <citation type="submission" date="2018-11" db="EMBL/GenBank/DDBJ databases">
        <title>Sequencing the genomes of 1000 actinobacteria strains.</title>
        <authorList>
            <person name="Klenk H.-P."/>
        </authorList>
    </citation>
    <scope>NUCLEOTIDE SEQUENCE [LARGE SCALE GENOMIC DNA]</scope>
    <source>
        <strain evidence="6 7">DSM 44254</strain>
    </source>
</reference>
<sequence>MNLAQLRALRAVHEAGSVTGAADLLGVTQSAVSHALTSLENELGMRLVVRERSGCCLTDVGRRLLPHVSAALHHVERFAEEAAAASGLLDGRVRIGAFPSAFRVLPGVVRAFRRLHPAVEVVLLEGNDAEVDEWIRTRVIDLGVVSGPRPDLRTVPLAADEFLAVLPSAHPLAAECGIALADLADDPLLLSGAGCEPLISALYRDLGLEFTPARRVQRMDTLLAMVREDLGVSVVPSLSLPESFDGIRAVPLRPAVPRTLLVAAPADADPTPAACAFLDALPAHPVGRPAAPALPPPVPAAAP</sequence>
<comment type="similarity">
    <text evidence="1">Belongs to the LysR transcriptional regulatory family.</text>
</comment>
<dbReference type="SUPFAM" id="SSF53850">
    <property type="entry name" value="Periplasmic binding protein-like II"/>
    <property type="match status" value="1"/>
</dbReference>
<dbReference type="FunFam" id="1.10.10.10:FF:000001">
    <property type="entry name" value="LysR family transcriptional regulator"/>
    <property type="match status" value="1"/>
</dbReference>
<keyword evidence="2" id="KW-0805">Transcription regulation</keyword>
<dbReference type="PANTHER" id="PTHR30419:SF24">
    <property type="entry name" value="HTH-TYPE TRANSCRIPTIONAL REGULATOR CZCR"/>
    <property type="match status" value="1"/>
</dbReference>
<dbReference type="InterPro" id="IPR036390">
    <property type="entry name" value="WH_DNA-bd_sf"/>
</dbReference>
<accession>A0A3N1CYW2</accession>
<evidence type="ECO:0000256" key="3">
    <source>
        <dbReference type="ARBA" id="ARBA00023125"/>
    </source>
</evidence>
<evidence type="ECO:0000256" key="2">
    <source>
        <dbReference type="ARBA" id="ARBA00023015"/>
    </source>
</evidence>
<dbReference type="Gene3D" id="1.10.10.10">
    <property type="entry name" value="Winged helix-like DNA-binding domain superfamily/Winged helix DNA-binding domain"/>
    <property type="match status" value="1"/>
</dbReference>
<dbReference type="PRINTS" id="PR00039">
    <property type="entry name" value="HTHLYSR"/>
</dbReference>
<dbReference type="Gene3D" id="3.40.190.290">
    <property type="match status" value="1"/>
</dbReference>
<dbReference type="GO" id="GO:0003677">
    <property type="term" value="F:DNA binding"/>
    <property type="evidence" value="ECO:0007669"/>
    <property type="project" value="UniProtKB-KW"/>
</dbReference>
<protein>
    <submittedName>
        <fullName evidence="6">LysR family transcriptional regulator</fullName>
    </submittedName>
</protein>
<gene>
    <name evidence="6" type="ORF">EDD29_3983</name>
</gene>
<keyword evidence="3" id="KW-0238">DNA-binding</keyword>
<name>A0A3N1CYW2_9ACTN</name>
<comment type="caution">
    <text evidence="6">The sequence shown here is derived from an EMBL/GenBank/DDBJ whole genome shotgun (WGS) entry which is preliminary data.</text>
</comment>
<evidence type="ECO:0000313" key="7">
    <source>
        <dbReference type="Proteomes" id="UP000272400"/>
    </source>
</evidence>
<proteinExistence type="inferred from homology"/>
<dbReference type="PANTHER" id="PTHR30419">
    <property type="entry name" value="HTH-TYPE TRANSCRIPTIONAL REGULATOR YBHD"/>
    <property type="match status" value="1"/>
</dbReference>
<dbReference type="EMBL" id="RJKE01000001">
    <property type="protein sequence ID" value="ROO86416.1"/>
    <property type="molecule type" value="Genomic_DNA"/>
</dbReference>
<dbReference type="InterPro" id="IPR000847">
    <property type="entry name" value="LysR_HTH_N"/>
</dbReference>
<dbReference type="InterPro" id="IPR036388">
    <property type="entry name" value="WH-like_DNA-bd_sf"/>
</dbReference>
<dbReference type="RefSeq" id="WP_123665816.1">
    <property type="nucleotide sequence ID" value="NZ_RJKE01000001.1"/>
</dbReference>
<dbReference type="Proteomes" id="UP000272400">
    <property type="component" value="Unassembled WGS sequence"/>
</dbReference>
<dbReference type="GO" id="GO:0005829">
    <property type="term" value="C:cytosol"/>
    <property type="evidence" value="ECO:0007669"/>
    <property type="project" value="TreeGrafter"/>
</dbReference>
<organism evidence="6 7">
    <name type="scientific">Actinocorallia herbida</name>
    <dbReference type="NCBI Taxonomy" id="58109"/>
    <lineage>
        <taxon>Bacteria</taxon>
        <taxon>Bacillati</taxon>
        <taxon>Actinomycetota</taxon>
        <taxon>Actinomycetes</taxon>
        <taxon>Streptosporangiales</taxon>
        <taxon>Thermomonosporaceae</taxon>
        <taxon>Actinocorallia</taxon>
    </lineage>
</organism>
<dbReference type="GO" id="GO:0003700">
    <property type="term" value="F:DNA-binding transcription factor activity"/>
    <property type="evidence" value="ECO:0007669"/>
    <property type="project" value="InterPro"/>
</dbReference>
<evidence type="ECO:0000256" key="1">
    <source>
        <dbReference type="ARBA" id="ARBA00009437"/>
    </source>
</evidence>
<dbReference type="SUPFAM" id="SSF46785">
    <property type="entry name" value="Winged helix' DNA-binding domain"/>
    <property type="match status" value="1"/>
</dbReference>
<evidence type="ECO:0000256" key="4">
    <source>
        <dbReference type="ARBA" id="ARBA00023163"/>
    </source>
</evidence>
<evidence type="ECO:0000259" key="5">
    <source>
        <dbReference type="PROSITE" id="PS50931"/>
    </source>
</evidence>
<dbReference type="Pfam" id="PF00126">
    <property type="entry name" value="HTH_1"/>
    <property type="match status" value="1"/>
</dbReference>
<keyword evidence="7" id="KW-1185">Reference proteome</keyword>
<feature type="domain" description="HTH lysR-type" evidence="5">
    <location>
        <begin position="1"/>
        <end position="58"/>
    </location>
</feature>
<dbReference type="PROSITE" id="PS50931">
    <property type="entry name" value="HTH_LYSR"/>
    <property type="match status" value="1"/>
</dbReference>
<dbReference type="Pfam" id="PF03466">
    <property type="entry name" value="LysR_substrate"/>
    <property type="match status" value="1"/>
</dbReference>
<dbReference type="InterPro" id="IPR005119">
    <property type="entry name" value="LysR_subst-bd"/>
</dbReference>
<dbReference type="InterPro" id="IPR050950">
    <property type="entry name" value="HTH-type_LysR_regulators"/>
</dbReference>
<dbReference type="AlphaFoldDB" id="A0A3N1CYW2"/>
<dbReference type="CDD" id="cd05466">
    <property type="entry name" value="PBP2_LTTR_substrate"/>
    <property type="match status" value="1"/>
</dbReference>